<protein>
    <submittedName>
        <fullName evidence="3">FmdB family transcriptional regulator</fullName>
    </submittedName>
</protein>
<evidence type="ECO:0000313" key="3">
    <source>
        <dbReference type="EMBL" id="ASY09787.1"/>
    </source>
</evidence>
<gene>
    <name evidence="3" type="ORF">B1s21122_05610</name>
</gene>
<dbReference type="PANTHER" id="PTHR34404">
    <property type="entry name" value="REGULATORY PROTEIN, FMDB FAMILY"/>
    <property type="match status" value="1"/>
</dbReference>
<dbReference type="Proteomes" id="UP000217153">
    <property type="component" value="Chromosome"/>
</dbReference>
<organism evidence="3 4">
    <name type="scientific">Candidatus Nanopelagicus limnae</name>
    <dbReference type="NCBI Taxonomy" id="1884634"/>
    <lineage>
        <taxon>Bacteria</taxon>
        <taxon>Bacillati</taxon>
        <taxon>Actinomycetota</taxon>
        <taxon>Actinomycetes</taxon>
        <taxon>Candidatus Nanopelagicales</taxon>
        <taxon>Candidatus Nanopelagicaceae</taxon>
        <taxon>Candidatus Nanopelagicus</taxon>
    </lineage>
</organism>
<dbReference type="SMART" id="SM00834">
    <property type="entry name" value="CxxC_CXXC_SSSS"/>
    <property type="match status" value="1"/>
</dbReference>
<dbReference type="NCBIfam" id="TIGR02605">
    <property type="entry name" value="CxxC_CxxC_SSSS"/>
    <property type="match status" value="1"/>
</dbReference>
<dbReference type="KEGG" id="abam:B1s21122_05610"/>
<reference evidence="4" key="1">
    <citation type="submission" date="2016-10" db="EMBL/GenBank/DDBJ databases">
        <title>High microdiversification within the ubiquitous acI lineage of Actinobacteria.</title>
        <authorList>
            <person name="Neuenschwander S.M."/>
            <person name="Salcher M."/>
            <person name="Ghai R."/>
            <person name="Pernthaler J."/>
        </authorList>
    </citation>
    <scope>NUCLEOTIDE SEQUENCE [LARGE SCALE GENOMIC DNA]</scope>
</reference>
<feature type="domain" description="Putative regulatory protein FmdB zinc ribbon" evidence="2">
    <location>
        <begin position="1"/>
        <end position="41"/>
    </location>
</feature>
<keyword evidence="4" id="KW-1185">Reference proteome</keyword>
<evidence type="ECO:0000259" key="2">
    <source>
        <dbReference type="SMART" id="SM00834"/>
    </source>
</evidence>
<dbReference type="InterPro" id="IPR013429">
    <property type="entry name" value="Regulatory_FmdB_Zinc_ribbon"/>
</dbReference>
<evidence type="ECO:0000313" key="4">
    <source>
        <dbReference type="Proteomes" id="UP000217153"/>
    </source>
</evidence>
<sequence length="90" mass="9841">MPTYEYLCNECEHAFEAVQSFTESAIEKCPKCDGVVRKVYNNVGVVFKGSGFYKTDSRSTPAPKSETPATKAESKPAAKVESKPATKSKE</sequence>
<dbReference type="Pfam" id="PF09723">
    <property type="entry name" value="Zn_ribbon_8"/>
    <property type="match status" value="1"/>
</dbReference>
<dbReference type="RefSeq" id="WP_095681091.1">
    <property type="nucleotide sequence ID" value="NZ_CP016768.2"/>
</dbReference>
<proteinExistence type="predicted"/>
<name>A0A249JZ30_9ACTN</name>
<dbReference type="AlphaFoldDB" id="A0A249JZ30"/>
<evidence type="ECO:0000256" key="1">
    <source>
        <dbReference type="SAM" id="MobiDB-lite"/>
    </source>
</evidence>
<accession>A0A249JZ30</accession>
<dbReference type="PANTHER" id="PTHR34404:SF2">
    <property type="entry name" value="CONSERVED SERINE RICH PROTEIN"/>
    <property type="match status" value="1"/>
</dbReference>
<dbReference type="OrthoDB" id="9813321at2"/>
<dbReference type="EMBL" id="CP016768">
    <property type="protein sequence ID" value="ASY09787.1"/>
    <property type="molecule type" value="Genomic_DNA"/>
</dbReference>
<feature type="region of interest" description="Disordered" evidence="1">
    <location>
        <begin position="52"/>
        <end position="90"/>
    </location>
</feature>
<feature type="compositionally biased region" description="Basic and acidic residues" evidence="1">
    <location>
        <begin position="72"/>
        <end position="90"/>
    </location>
</feature>